<evidence type="ECO:0000313" key="1">
    <source>
        <dbReference type="EMBL" id="GAA5804216.1"/>
    </source>
</evidence>
<dbReference type="Proteomes" id="UP001476247">
    <property type="component" value="Unassembled WGS sequence"/>
</dbReference>
<protein>
    <submittedName>
        <fullName evidence="1">Uncharacterized protein</fullName>
    </submittedName>
</protein>
<accession>A0ABP9YB77</accession>
<keyword evidence="2" id="KW-1185">Reference proteome</keyword>
<proteinExistence type="predicted"/>
<name>A0ABP9YB77_9FUNG</name>
<dbReference type="EMBL" id="BAABUJ010000033">
    <property type="protein sequence ID" value="GAA5804216.1"/>
    <property type="molecule type" value="Genomic_DNA"/>
</dbReference>
<reference evidence="1 2" key="1">
    <citation type="submission" date="2024-04" db="EMBL/GenBank/DDBJ databases">
        <title>genome sequences of Mucor flavus KT1a and Helicostylum pulchrum KT1b strains isolation_sourced from the surface of a dry-aged beef.</title>
        <authorList>
            <person name="Toyotome T."/>
            <person name="Hosono M."/>
            <person name="Torimaru M."/>
            <person name="Fukuda K."/>
            <person name="Mikami N."/>
        </authorList>
    </citation>
    <scope>NUCLEOTIDE SEQUENCE [LARGE SCALE GENOMIC DNA]</scope>
    <source>
        <strain evidence="1 2">KT1b</strain>
    </source>
</reference>
<evidence type="ECO:0000313" key="2">
    <source>
        <dbReference type="Proteomes" id="UP001476247"/>
    </source>
</evidence>
<comment type="caution">
    <text evidence="1">The sequence shown here is derived from an EMBL/GenBank/DDBJ whole genome shotgun (WGS) entry which is preliminary data.</text>
</comment>
<organism evidence="1 2">
    <name type="scientific">Helicostylum pulchrum</name>
    <dbReference type="NCBI Taxonomy" id="562976"/>
    <lineage>
        <taxon>Eukaryota</taxon>
        <taxon>Fungi</taxon>
        <taxon>Fungi incertae sedis</taxon>
        <taxon>Mucoromycota</taxon>
        <taxon>Mucoromycotina</taxon>
        <taxon>Mucoromycetes</taxon>
        <taxon>Mucorales</taxon>
        <taxon>Mucorineae</taxon>
        <taxon>Mucoraceae</taxon>
        <taxon>Helicostylum</taxon>
    </lineage>
</organism>
<gene>
    <name evidence="1" type="ORF">HPULCUR_009703</name>
</gene>
<sequence length="438" mass="50692">MFKGLPKELSYSSWLLTAKHLSPAYDYVDFANLLSSTKENTNRSYSNIMRKALREAEREEKTKLADVINTFNSRSNPTSVFGQQYANYWLERDKKDSEERMSKRQRITIEATNETACSSFDAIISKIAQTVSGVENSSTAADTEVDTQRDDKVDDDWKELENAVFKEFEEKIIYLDQEEYKQSKNDNTVALFLSNITNIPSKQLSDDCLLLLEKIGNCEPSSRLIRSTIRSHALTMEGPFDIVCHDDLNFTELLCTHFLNLIDSPRNPLQQQQLERNAAFLTTIPILHNLFISRNDVIDMQWVERQARSTGNVKWDGIAFQVKNKKITPLFVELSGGIDFNSGTEKEKGDEEKLIKHFIKTLKVKKAEGIEIPSQFYIRYHDLNIYFESLTYYEDHFIKRTYIVLTCPSTPRELKKFAEKIPQIFQYRQGILDQLSTN</sequence>